<comment type="caution">
    <text evidence="6">The sequence shown here is derived from an EMBL/GenBank/DDBJ whole genome shotgun (WGS) entry which is preliminary data.</text>
</comment>
<name>A0ABS2QU24_9BACI</name>
<dbReference type="InterPro" id="IPR003439">
    <property type="entry name" value="ABC_transporter-like_ATP-bd"/>
</dbReference>
<evidence type="ECO:0000256" key="4">
    <source>
        <dbReference type="SAM" id="MobiDB-lite"/>
    </source>
</evidence>
<accession>A0ABS2QU24</accession>
<dbReference type="PROSITE" id="PS50893">
    <property type="entry name" value="ABC_TRANSPORTER_2"/>
    <property type="match status" value="2"/>
</dbReference>
<proteinExistence type="predicted"/>
<evidence type="ECO:0000313" key="6">
    <source>
        <dbReference type="EMBL" id="MBM7702984.1"/>
    </source>
</evidence>
<feature type="region of interest" description="Disordered" evidence="4">
    <location>
        <begin position="207"/>
        <end position="240"/>
    </location>
</feature>
<dbReference type="InterPro" id="IPR051309">
    <property type="entry name" value="ABCF_ATPase"/>
</dbReference>
<dbReference type="Pfam" id="PF00005">
    <property type="entry name" value="ABC_tran"/>
    <property type="match status" value="3"/>
</dbReference>
<dbReference type="InterPro" id="IPR003593">
    <property type="entry name" value="AAA+_ATPase"/>
</dbReference>
<reference evidence="6 7" key="1">
    <citation type="submission" date="2021-01" db="EMBL/GenBank/DDBJ databases">
        <title>Genomic Encyclopedia of Type Strains, Phase IV (KMG-IV): sequencing the most valuable type-strain genomes for metagenomic binning, comparative biology and taxonomic classification.</title>
        <authorList>
            <person name="Goeker M."/>
        </authorList>
    </citation>
    <scope>NUCLEOTIDE SEQUENCE [LARGE SCALE GENOMIC DNA]</scope>
    <source>
        <strain evidence="6 7">DSM 104297</strain>
    </source>
</reference>
<organism evidence="6 7">
    <name type="scientific">Priestia iocasae</name>
    <dbReference type="NCBI Taxonomy" id="2291674"/>
    <lineage>
        <taxon>Bacteria</taxon>
        <taxon>Bacillati</taxon>
        <taxon>Bacillota</taxon>
        <taxon>Bacilli</taxon>
        <taxon>Bacillales</taxon>
        <taxon>Bacillaceae</taxon>
        <taxon>Priestia</taxon>
    </lineage>
</organism>
<evidence type="ECO:0000256" key="1">
    <source>
        <dbReference type="ARBA" id="ARBA00022741"/>
    </source>
</evidence>
<dbReference type="GO" id="GO:0005524">
    <property type="term" value="F:ATP binding"/>
    <property type="evidence" value="ECO:0007669"/>
    <property type="project" value="UniProtKB-KW"/>
</dbReference>
<dbReference type="Gene3D" id="3.40.50.300">
    <property type="entry name" value="P-loop containing nucleotide triphosphate hydrolases"/>
    <property type="match status" value="3"/>
</dbReference>
<keyword evidence="2 6" id="KW-0067">ATP-binding</keyword>
<dbReference type="RefSeq" id="WP_205186410.1">
    <property type="nucleotide sequence ID" value="NZ_JAFBFC010000003.1"/>
</dbReference>
<feature type="compositionally biased region" description="Basic and acidic residues" evidence="4">
    <location>
        <begin position="207"/>
        <end position="218"/>
    </location>
</feature>
<dbReference type="Pfam" id="PF12848">
    <property type="entry name" value="ABC_tran_Xtn"/>
    <property type="match status" value="1"/>
</dbReference>
<dbReference type="SUPFAM" id="SSF52540">
    <property type="entry name" value="P-loop containing nucleoside triphosphate hydrolases"/>
    <property type="match status" value="2"/>
</dbReference>
<sequence>MFIEAKCIEKSYGDRLIVKVDHLQVYSGDRIGIVGKNGEGKSTLLRMIVGEIEPDGGNIQRYAPLAYIPQLEMGAEETLTAKMKSQWDVPKESHEALSGGEITRQKIAAALASDAKVIIADEPTSHLDVQGIEQLERELTLFKGSVIIISHDQEFLTQVCTTIWEIEDGNLHIYEGNYRDYVEQKQHIKERQAFEYEHYVKEKQRLEQAAMERSDKSKSLKKAPSRMGNSEARLHKRKVGQKKAKLDRGVKAIETRIEKLERKEKPKEEERIVFDVQAFSHIHSKRVIAFQHVKASVGQRMLFGSLNGSVKPGSKVAIIGQNGVGKSTLLNLIHQRHENITIAKPAKMGYFHQQLENLDEEKSILENVKENSRYTETFIRTVLSRLLFKREDVHKKVHMLSGGERVKAALATVFLGDYNVLLLDEPTNYLDLHTKESLQEVLKAYPGTILFVTHDRYFVKELATHVVEIEEKRAKLRAVDQQKKSSSSTQQKEADLLAIEMELTDTISKLSLAVNEREKEELEGKYTELLKRKRRLTEAM</sequence>
<dbReference type="InterPro" id="IPR027417">
    <property type="entry name" value="P-loop_NTPase"/>
</dbReference>
<gene>
    <name evidence="6" type="ORF">JOC83_001831</name>
</gene>
<dbReference type="NCBIfam" id="NF000355">
    <property type="entry name" value="ribo_prot_ABC_F"/>
    <property type="match status" value="1"/>
</dbReference>
<evidence type="ECO:0000256" key="2">
    <source>
        <dbReference type="ARBA" id="ARBA00022840"/>
    </source>
</evidence>
<feature type="domain" description="ABC transporter" evidence="5">
    <location>
        <begin position="3"/>
        <end position="193"/>
    </location>
</feature>
<keyword evidence="7" id="KW-1185">Reference proteome</keyword>
<protein>
    <submittedName>
        <fullName evidence="6">Macrolide transport system ATP-binding/permease protein</fullName>
    </submittedName>
</protein>
<dbReference type="InterPro" id="IPR017871">
    <property type="entry name" value="ABC_transporter-like_CS"/>
</dbReference>
<dbReference type="CDD" id="cd03221">
    <property type="entry name" value="ABCF_EF-3"/>
    <property type="match status" value="2"/>
</dbReference>
<evidence type="ECO:0000256" key="3">
    <source>
        <dbReference type="SAM" id="Coils"/>
    </source>
</evidence>
<dbReference type="PANTHER" id="PTHR42855:SF2">
    <property type="entry name" value="DRUG RESISTANCE ABC TRANSPORTER,ATP-BINDING PROTEIN"/>
    <property type="match status" value="1"/>
</dbReference>
<feature type="domain" description="ABC transporter" evidence="5">
    <location>
        <begin position="288"/>
        <end position="496"/>
    </location>
</feature>
<dbReference type="InterPro" id="IPR032781">
    <property type="entry name" value="ABC_tran_Xtn"/>
</dbReference>
<keyword evidence="1" id="KW-0547">Nucleotide-binding</keyword>
<evidence type="ECO:0000259" key="5">
    <source>
        <dbReference type="PROSITE" id="PS50893"/>
    </source>
</evidence>
<dbReference type="Proteomes" id="UP000809829">
    <property type="component" value="Unassembled WGS sequence"/>
</dbReference>
<feature type="coiled-coil region" evidence="3">
    <location>
        <begin position="512"/>
        <end position="539"/>
    </location>
</feature>
<dbReference type="PROSITE" id="PS00211">
    <property type="entry name" value="ABC_TRANSPORTER_1"/>
    <property type="match status" value="1"/>
</dbReference>
<evidence type="ECO:0000313" key="7">
    <source>
        <dbReference type="Proteomes" id="UP000809829"/>
    </source>
</evidence>
<dbReference type="EMBL" id="JAFBFC010000003">
    <property type="protein sequence ID" value="MBM7702984.1"/>
    <property type="molecule type" value="Genomic_DNA"/>
</dbReference>
<keyword evidence="3" id="KW-0175">Coiled coil</keyword>
<feature type="coiled-coil region" evidence="3">
    <location>
        <begin position="243"/>
        <end position="270"/>
    </location>
</feature>
<dbReference type="PANTHER" id="PTHR42855">
    <property type="entry name" value="ABC TRANSPORTER ATP-BINDING SUBUNIT"/>
    <property type="match status" value="1"/>
</dbReference>
<dbReference type="SMART" id="SM00382">
    <property type="entry name" value="AAA"/>
    <property type="match status" value="2"/>
</dbReference>